<dbReference type="GO" id="GO:0016791">
    <property type="term" value="F:phosphatase activity"/>
    <property type="evidence" value="ECO:0007669"/>
    <property type="project" value="UniProtKB-ARBA"/>
</dbReference>
<dbReference type="SFLD" id="SFLDS00003">
    <property type="entry name" value="Haloacid_Dehalogenase"/>
    <property type="match status" value="1"/>
</dbReference>
<name>A0AAC9J288_VIRHA</name>
<dbReference type="InterPro" id="IPR036412">
    <property type="entry name" value="HAD-like_sf"/>
</dbReference>
<evidence type="ECO:0000313" key="2">
    <source>
        <dbReference type="Proteomes" id="UP000182945"/>
    </source>
</evidence>
<dbReference type="PANTHER" id="PTHR10000">
    <property type="entry name" value="PHOSPHOSERINE PHOSPHATASE"/>
    <property type="match status" value="1"/>
</dbReference>
<dbReference type="RefSeq" id="WP_071649349.1">
    <property type="nucleotide sequence ID" value="NZ_CP017962.1"/>
</dbReference>
<sequence length="261" mass="29377">MTYKILFLDIDGTILKPDHTYETTTKNAIKQVKDQGIEVFLATGRPLHEVEKLASDLEISSYIGYNGAFAVYQNETIINEPMRKKSVEEFLQISEELQHDMVLYSRDKNYFTSLEKEVVQKFIETFQLVKNDTYHDGVSSDILGATVINVSEGQSQNYEIEPDIRLSPVNVDGAQNSYDIIRNQVNKGEAVKKLLDRLEIPREKAIAFGDGMNDKEMLMAVGEGFAMSDGHPDLAQYAKHQTTAVTDSGIYNGLRKLGLVK</sequence>
<dbReference type="Proteomes" id="UP000182945">
    <property type="component" value="Chromosome"/>
</dbReference>
<dbReference type="GO" id="GO:0005829">
    <property type="term" value="C:cytosol"/>
    <property type="evidence" value="ECO:0007669"/>
    <property type="project" value="TreeGrafter"/>
</dbReference>
<dbReference type="GeneID" id="71515497"/>
<organism evidence="1 2">
    <name type="scientific">Virgibacillus halodenitrificans</name>
    <name type="common">Bacillus halodenitrificans</name>
    <dbReference type="NCBI Taxonomy" id="1482"/>
    <lineage>
        <taxon>Bacteria</taxon>
        <taxon>Bacillati</taxon>
        <taxon>Bacillota</taxon>
        <taxon>Bacilli</taxon>
        <taxon>Bacillales</taxon>
        <taxon>Bacillaceae</taxon>
        <taxon>Virgibacillus</taxon>
    </lineage>
</organism>
<evidence type="ECO:0000313" key="1">
    <source>
        <dbReference type="EMBL" id="APC49218.1"/>
    </source>
</evidence>
<dbReference type="PANTHER" id="PTHR10000:SF25">
    <property type="entry name" value="PHOSPHATASE YKRA-RELATED"/>
    <property type="match status" value="1"/>
</dbReference>
<keyword evidence="1" id="KW-0378">Hydrolase</keyword>
<dbReference type="Gene3D" id="3.30.1240.10">
    <property type="match status" value="1"/>
</dbReference>
<dbReference type="InterPro" id="IPR000150">
    <property type="entry name" value="Cof"/>
</dbReference>
<proteinExistence type="predicted"/>
<dbReference type="PROSITE" id="PS01229">
    <property type="entry name" value="COF_2"/>
    <property type="match status" value="1"/>
</dbReference>
<dbReference type="SFLD" id="SFLDG01140">
    <property type="entry name" value="C2.B:_Phosphomannomutase_and_P"/>
    <property type="match status" value="1"/>
</dbReference>
<dbReference type="Pfam" id="PF08282">
    <property type="entry name" value="Hydrolase_3"/>
    <property type="match status" value="1"/>
</dbReference>
<reference evidence="1 2" key="1">
    <citation type="submission" date="2016-11" db="EMBL/GenBank/DDBJ databases">
        <title>Complete genome sequencing of Virgibacillus halodenitrificans PDB-F2.</title>
        <authorList>
            <person name="Sun Z."/>
            <person name="Zhou Y."/>
            <person name="Li H."/>
        </authorList>
    </citation>
    <scope>NUCLEOTIDE SEQUENCE [LARGE SCALE GENOMIC DNA]</scope>
    <source>
        <strain evidence="1 2">PDB-F2</strain>
    </source>
</reference>
<dbReference type="AlphaFoldDB" id="A0AAC9J288"/>
<protein>
    <submittedName>
        <fullName evidence="1">Hydrolase</fullName>
    </submittedName>
</protein>
<dbReference type="InterPro" id="IPR023214">
    <property type="entry name" value="HAD_sf"/>
</dbReference>
<dbReference type="EMBL" id="CP017962">
    <property type="protein sequence ID" value="APC49218.1"/>
    <property type="molecule type" value="Genomic_DNA"/>
</dbReference>
<accession>A0AAC9J288</accession>
<dbReference type="KEGG" id="vhl:BME96_13880"/>
<dbReference type="NCBIfam" id="TIGR00099">
    <property type="entry name" value="Cof-subfamily"/>
    <property type="match status" value="1"/>
</dbReference>
<dbReference type="Gene3D" id="3.40.50.1000">
    <property type="entry name" value="HAD superfamily/HAD-like"/>
    <property type="match status" value="1"/>
</dbReference>
<dbReference type="NCBIfam" id="TIGR01484">
    <property type="entry name" value="HAD-SF-IIB"/>
    <property type="match status" value="1"/>
</dbReference>
<dbReference type="SUPFAM" id="SSF56784">
    <property type="entry name" value="HAD-like"/>
    <property type="match status" value="1"/>
</dbReference>
<dbReference type="GO" id="GO:0000287">
    <property type="term" value="F:magnesium ion binding"/>
    <property type="evidence" value="ECO:0007669"/>
    <property type="project" value="TreeGrafter"/>
</dbReference>
<dbReference type="InterPro" id="IPR006379">
    <property type="entry name" value="HAD-SF_hydro_IIB"/>
</dbReference>
<gene>
    <name evidence="1" type="ORF">BME96_13880</name>
</gene>